<evidence type="ECO:0000256" key="6">
    <source>
        <dbReference type="SAM" id="Phobius"/>
    </source>
</evidence>
<evidence type="ECO:0000256" key="1">
    <source>
        <dbReference type="ARBA" id="ARBA00004477"/>
    </source>
</evidence>
<comment type="subcellular location">
    <subcellularLocation>
        <location evidence="1">Endoplasmic reticulum membrane</location>
        <topology evidence="1">Multi-pass membrane protein</topology>
    </subcellularLocation>
</comment>
<sequence>MSMIASVRKTLGRKVLQFEVTFAVYMLTPYEKFAFYSIVFLLMSLTLIAATLYLPHHVSILAGRVWYYINGDSIDVAASTRDAVKDMAEGVFGVLPTAAGGVVAKEASEALVREL</sequence>
<evidence type="ECO:0000256" key="5">
    <source>
        <dbReference type="ARBA" id="ARBA00023136"/>
    </source>
</evidence>
<dbReference type="Proteomes" id="UP001338125">
    <property type="component" value="Unassembled WGS sequence"/>
</dbReference>
<protein>
    <submittedName>
        <fullName evidence="7">Uncharacterized protein</fullName>
    </submittedName>
</protein>
<evidence type="ECO:0000313" key="8">
    <source>
        <dbReference type="Proteomes" id="UP001338125"/>
    </source>
</evidence>
<keyword evidence="4 6" id="KW-1133">Transmembrane helix</keyword>
<evidence type="ECO:0000313" key="7">
    <source>
        <dbReference type="EMBL" id="KAK5993369.1"/>
    </source>
</evidence>
<evidence type="ECO:0000256" key="4">
    <source>
        <dbReference type="ARBA" id="ARBA00022989"/>
    </source>
</evidence>
<name>A0ABR0SMH7_9HYPO</name>
<proteinExistence type="predicted"/>
<accession>A0ABR0SMH7</accession>
<evidence type="ECO:0000256" key="2">
    <source>
        <dbReference type="ARBA" id="ARBA00022692"/>
    </source>
</evidence>
<keyword evidence="2 6" id="KW-0812">Transmembrane</keyword>
<dbReference type="EMBL" id="JAVFKD010000012">
    <property type="protein sequence ID" value="KAK5993369.1"/>
    <property type="molecule type" value="Genomic_DNA"/>
</dbReference>
<reference evidence="7 8" key="1">
    <citation type="submission" date="2024-01" db="EMBL/GenBank/DDBJ databases">
        <title>Complete genome of Cladobotryum mycophilum ATHUM6906.</title>
        <authorList>
            <person name="Christinaki A.C."/>
            <person name="Myridakis A.I."/>
            <person name="Kouvelis V.N."/>
        </authorList>
    </citation>
    <scope>NUCLEOTIDE SEQUENCE [LARGE SCALE GENOMIC DNA]</scope>
    <source>
        <strain evidence="7 8">ATHUM6906</strain>
    </source>
</reference>
<feature type="transmembrane region" description="Helical" evidence="6">
    <location>
        <begin position="33"/>
        <end position="54"/>
    </location>
</feature>
<dbReference type="Pfam" id="PF11779">
    <property type="entry name" value="SPT_ssu-like"/>
    <property type="match status" value="1"/>
</dbReference>
<evidence type="ECO:0000256" key="3">
    <source>
        <dbReference type="ARBA" id="ARBA00022824"/>
    </source>
</evidence>
<comment type="caution">
    <text evidence="7">The sequence shown here is derived from an EMBL/GenBank/DDBJ whole genome shotgun (WGS) entry which is preliminary data.</text>
</comment>
<keyword evidence="3" id="KW-0256">Endoplasmic reticulum</keyword>
<organism evidence="7 8">
    <name type="scientific">Cladobotryum mycophilum</name>
    <dbReference type="NCBI Taxonomy" id="491253"/>
    <lineage>
        <taxon>Eukaryota</taxon>
        <taxon>Fungi</taxon>
        <taxon>Dikarya</taxon>
        <taxon>Ascomycota</taxon>
        <taxon>Pezizomycotina</taxon>
        <taxon>Sordariomycetes</taxon>
        <taxon>Hypocreomycetidae</taxon>
        <taxon>Hypocreales</taxon>
        <taxon>Hypocreaceae</taxon>
        <taxon>Cladobotryum</taxon>
    </lineage>
</organism>
<gene>
    <name evidence="7" type="ORF">PT974_06799</name>
</gene>
<keyword evidence="5 6" id="KW-0472">Membrane</keyword>
<dbReference type="InterPro" id="IPR024512">
    <property type="entry name" value="Ser_palmitoyltrfase_ssu-like"/>
</dbReference>
<keyword evidence="8" id="KW-1185">Reference proteome</keyword>